<evidence type="ECO:0000256" key="8">
    <source>
        <dbReference type="ARBA" id="ARBA00023306"/>
    </source>
</evidence>
<dbReference type="eggNOG" id="COG2894">
    <property type="taxonomic scope" value="Bacteria"/>
</dbReference>
<dbReference type="GO" id="GO:0016887">
    <property type="term" value="F:ATP hydrolysis activity"/>
    <property type="evidence" value="ECO:0007669"/>
    <property type="project" value="InterPro"/>
</dbReference>
<dbReference type="GO" id="GO:0005829">
    <property type="term" value="C:cytosol"/>
    <property type="evidence" value="ECO:0007669"/>
    <property type="project" value="TreeGrafter"/>
</dbReference>
<accession>C1DTF3</accession>
<protein>
    <recommendedName>
        <fullName evidence="3">Septum site-determining protein MinD</fullName>
    </recommendedName>
    <alternativeName>
        <fullName evidence="10">Cell division inhibitor MinD</fullName>
    </alternativeName>
</protein>
<dbReference type="Proteomes" id="UP000001369">
    <property type="component" value="Chromosome"/>
</dbReference>
<comment type="similarity">
    <text evidence="1">Belongs to the ParA family. MinD subfamily.</text>
</comment>
<dbReference type="InterPro" id="IPR050625">
    <property type="entry name" value="ParA/MinD_ATPase"/>
</dbReference>
<evidence type="ECO:0000313" key="13">
    <source>
        <dbReference type="EMBL" id="ACN98185.1"/>
    </source>
</evidence>
<dbReference type="GO" id="GO:0005524">
    <property type="term" value="F:ATP binding"/>
    <property type="evidence" value="ECO:0007669"/>
    <property type="project" value="UniProtKB-KW"/>
</dbReference>
<feature type="binding site" evidence="11">
    <location>
        <begin position="11"/>
        <end position="18"/>
    </location>
    <ligand>
        <name>ATP</name>
        <dbReference type="ChEBI" id="CHEBI:30616"/>
    </ligand>
</feature>
<evidence type="ECO:0000256" key="1">
    <source>
        <dbReference type="ARBA" id="ARBA00010257"/>
    </source>
</evidence>
<dbReference type="AlphaFoldDB" id="C1DTF3"/>
<dbReference type="Pfam" id="PF01656">
    <property type="entry name" value="CbiA"/>
    <property type="match status" value="1"/>
</dbReference>
<keyword evidence="7" id="KW-0717">Septation</keyword>
<evidence type="ECO:0000256" key="5">
    <source>
        <dbReference type="ARBA" id="ARBA00022741"/>
    </source>
</evidence>
<evidence type="ECO:0000256" key="10">
    <source>
        <dbReference type="ARBA" id="ARBA00032845"/>
    </source>
</evidence>
<evidence type="ECO:0000256" key="3">
    <source>
        <dbReference type="ARBA" id="ARBA00016887"/>
    </source>
</evidence>
<keyword evidence="4" id="KW-0132">Cell division</keyword>
<evidence type="ECO:0000256" key="7">
    <source>
        <dbReference type="ARBA" id="ARBA00023210"/>
    </source>
</evidence>
<dbReference type="GO" id="GO:0009898">
    <property type="term" value="C:cytoplasmic side of plasma membrane"/>
    <property type="evidence" value="ECO:0007669"/>
    <property type="project" value="TreeGrafter"/>
</dbReference>
<evidence type="ECO:0000256" key="4">
    <source>
        <dbReference type="ARBA" id="ARBA00022618"/>
    </source>
</evidence>
<dbReference type="InterPro" id="IPR010223">
    <property type="entry name" value="MinD"/>
</dbReference>
<dbReference type="PANTHER" id="PTHR43384">
    <property type="entry name" value="SEPTUM SITE-DETERMINING PROTEIN MIND HOMOLOG, CHLOROPLASTIC-RELATED"/>
    <property type="match status" value="1"/>
</dbReference>
<dbReference type="RefSeq" id="WP_012673510.1">
    <property type="nucleotide sequence ID" value="NC_012438.1"/>
</dbReference>
<dbReference type="PANTHER" id="PTHR43384:SF6">
    <property type="entry name" value="SEPTUM SITE-DETERMINING PROTEIN MIND HOMOLOG, CHLOROPLASTIC"/>
    <property type="match status" value="1"/>
</dbReference>
<dbReference type="STRING" id="204536.SULAZ_0396"/>
<dbReference type="GO" id="GO:0000917">
    <property type="term" value="P:division septum assembly"/>
    <property type="evidence" value="ECO:0007669"/>
    <property type="project" value="UniProtKB-KW"/>
</dbReference>
<dbReference type="PIRSF" id="PIRSF003092">
    <property type="entry name" value="MinD"/>
    <property type="match status" value="1"/>
</dbReference>
<evidence type="ECO:0000313" key="14">
    <source>
        <dbReference type="Proteomes" id="UP000001369"/>
    </source>
</evidence>
<dbReference type="InterPro" id="IPR025501">
    <property type="entry name" value="MinD_FleN"/>
</dbReference>
<dbReference type="NCBIfam" id="TIGR01968">
    <property type="entry name" value="minD_bact"/>
    <property type="match status" value="1"/>
</dbReference>
<keyword evidence="6 11" id="KW-0067">ATP-binding</keyword>
<keyword evidence="5 11" id="KW-0547">Nucleotide-binding</keyword>
<dbReference type="Gene3D" id="3.40.50.300">
    <property type="entry name" value="P-loop containing nucleotide triphosphate hydrolases"/>
    <property type="match status" value="1"/>
</dbReference>
<organism evidence="13 14">
    <name type="scientific">Sulfurihydrogenibium azorense (strain DSM 15241 / OCM 825 / Az-Fu1)</name>
    <dbReference type="NCBI Taxonomy" id="204536"/>
    <lineage>
        <taxon>Bacteria</taxon>
        <taxon>Pseudomonadati</taxon>
        <taxon>Aquificota</taxon>
        <taxon>Aquificia</taxon>
        <taxon>Aquificales</taxon>
        <taxon>Hydrogenothermaceae</taxon>
        <taxon>Sulfurihydrogenibium</taxon>
    </lineage>
</organism>
<dbReference type="InterPro" id="IPR002586">
    <property type="entry name" value="CobQ/CobB/MinD/ParA_Nub-bd_dom"/>
</dbReference>
<keyword evidence="14" id="KW-1185">Reference proteome</keyword>
<dbReference type="FunFam" id="3.40.50.300:FF:000068">
    <property type="entry name" value="Site-determining protein"/>
    <property type="match status" value="1"/>
</dbReference>
<dbReference type="SUPFAM" id="SSF52540">
    <property type="entry name" value="P-loop containing nucleoside triphosphate hydrolases"/>
    <property type="match status" value="1"/>
</dbReference>
<evidence type="ECO:0000256" key="11">
    <source>
        <dbReference type="PIRSR" id="PIRSR003092-1"/>
    </source>
</evidence>
<proteinExistence type="inferred from homology"/>
<evidence type="ECO:0000256" key="9">
    <source>
        <dbReference type="ARBA" id="ARBA00025436"/>
    </source>
</evidence>
<dbReference type="HOGENOM" id="CLU_037612_0_1_0"/>
<dbReference type="CDD" id="cd02036">
    <property type="entry name" value="MinD"/>
    <property type="match status" value="1"/>
</dbReference>
<dbReference type="InterPro" id="IPR027417">
    <property type="entry name" value="P-loop_NTPase"/>
</dbReference>
<feature type="domain" description="CobQ/CobB/MinD/ParA nucleotide binding" evidence="12">
    <location>
        <begin position="6"/>
        <end position="218"/>
    </location>
</feature>
<comment type="subunit">
    <text evidence="2">Interacts with MinC and FtsZ.</text>
</comment>
<name>C1DTF3_SULAA</name>
<dbReference type="EMBL" id="CP001229">
    <property type="protein sequence ID" value="ACN98185.1"/>
    <property type="molecule type" value="Genomic_DNA"/>
</dbReference>
<comment type="function">
    <text evidence="9">ATPase required for the correct placement of the division site. Cell division inhibitors MinC and MinD act in concert to form an inhibitor capable of blocking formation of the polar Z ring septums. Rapidly oscillates between the poles of the cell to destabilize FtsZ filaments that have formed before they mature into polar Z rings.</text>
</comment>
<evidence type="ECO:0000256" key="2">
    <source>
        <dbReference type="ARBA" id="ARBA00011626"/>
    </source>
</evidence>
<dbReference type="GO" id="GO:0051782">
    <property type="term" value="P:negative regulation of cell division"/>
    <property type="evidence" value="ECO:0007669"/>
    <property type="project" value="TreeGrafter"/>
</dbReference>
<gene>
    <name evidence="13" type="primary">minD</name>
    <name evidence="13" type="ordered locus">SULAZ_0396</name>
</gene>
<evidence type="ECO:0000256" key="6">
    <source>
        <dbReference type="ARBA" id="ARBA00022840"/>
    </source>
</evidence>
<evidence type="ECO:0000259" key="12">
    <source>
        <dbReference type="Pfam" id="PF01656"/>
    </source>
</evidence>
<sequence>MAKVYVVTSGKGGVGKTTITANVSTALAKMGKKVLCIDADIGLRNLDMILGLENRIVYDIVDVVEGRVPPQKAFVKDKRGLPLYLLPAAQTKDKDAVKPHQMVEIVESVKDEFDYIFIDSPAGIEGGFKTASAPAEEAIVVVNPEVSSVRDADRIIGLLESMEKNQPRLVINRIRLHQVKKGEMLSVEDIEEILQIPKIGIVPDEEKLVDFTNKGEPIVLHEELPAARAIINIAKRIEGQDIPFTELEEKKGFFAKLFGR</sequence>
<keyword evidence="8" id="KW-0131">Cell cycle</keyword>
<dbReference type="OrthoDB" id="9773088at2"/>
<dbReference type="KEGG" id="saf:SULAZ_0396"/>
<reference evidence="13 14" key="1">
    <citation type="journal article" date="2009" name="J. Bacteriol.">
        <title>Complete and draft genome sequences of six members of the Aquificales.</title>
        <authorList>
            <person name="Reysenbach A.L."/>
            <person name="Hamamura N."/>
            <person name="Podar M."/>
            <person name="Griffiths E."/>
            <person name="Ferreira S."/>
            <person name="Hochstein R."/>
            <person name="Heidelberg J."/>
            <person name="Johnson J."/>
            <person name="Mead D."/>
            <person name="Pohorille A."/>
            <person name="Sarmiento M."/>
            <person name="Schweighofer K."/>
            <person name="Seshadri R."/>
            <person name="Voytek M.A."/>
        </authorList>
    </citation>
    <scope>NUCLEOTIDE SEQUENCE [LARGE SCALE GENOMIC DNA]</scope>
    <source>
        <strain evidence="14">Az-Fu1 / DSM 15241 / OCM 825</strain>
    </source>
</reference>